<evidence type="ECO:0000256" key="3">
    <source>
        <dbReference type="ARBA" id="ARBA00022452"/>
    </source>
</evidence>
<accession>A0AAT9GW66</accession>
<dbReference type="PROSITE" id="PS52016">
    <property type="entry name" value="TONB_DEPENDENT_REC_3"/>
    <property type="match status" value="1"/>
</dbReference>
<dbReference type="InterPro" id="IPR039426">
    <property type="entry name" value="TonB-dep_rcpt-like"/>
</dbReference>
<dbReference type="SUPFAM" id="SSF56935">
    <property type="entry name" value="Porins"/>
    <property type="match status" value="1"/>
</dbReference>
<dbReference type="EMBL" id="AP031573">
    <property type="protein sequence ID" value="BFM41447.1"/>
    <property type="molecule type" value="Genomic_DNA"/>
</dbReference>
<sequence length="1010" mass="109192">MKKIFLIFMIVFTAQVSLAQVKNIKGVITDSDGMPLPGASVAVQGGQKGTTSDFDGVYSIEVQKGQTLVFTYVGLETQSIVVGDAATINVKMLQAASNALTEVVVTSLGIKKTRKSLTYAAQELKGEELTRVRDANVINTIAGKIAGVAVTKSSAGTGGSTKVDIRGSSSATNNQPLYVIDGIPMLNSGSGQPNDTFGSLNGGNRDGGDVVSLINPDDYDGMTVLKGAAASVLYGSQGANGVILLSSKKGKAGQSSFSGSSVTTFESAAYLPKFQTDYAARKGEDESWGAKQSVKDHVKDFFQTGVTQITSVGYSAATENSSTALTYANTSGSGIIPGNGIKRNNFGIRQTAKFFDNKLTVGVTGNYTTQSIANKPVNGLYFNPLTGVYLMPRGNDFNYYKNNYEVFNPTRNLMAQNWMTNRDIMQNPYWAINRNKSEDTNTFFNGAISASYKANEWLTIASRYSYNRVDSGFEKRIFATTQGTLSHANGRYISNDAVSTQRYGDLIATINTKFSDDFSFNANIGTSITNTMTNDRTILDSGIGAGLKITNWFTLNNFVNNTGNYQTIDSKREIQSVFAATTLGYKEMLFLDVAARNDWSSTLVNTNKGSYFYPSVGLTGILSEMFKMPESISFAKVRATYAQVGNDVAAFVTTPVDLYVPGNNSTQPQVGLQRGTTLKPELKSEYEFGTEWRFLNNRFGIELSYYNSTTKNQYFQSAAPDGSPEGVRFYGFNAGSIENKGFEVVLNAGIVKGDKFSWDSSVNFSQNKNKVKELPASSKGIVNLTVPGVNNYQYSLIEGRPFGVIMGKNILKDDQGRILLDKDGKIQGTDGFTEVGNSNPDFMLGFSNTFKVGSFFANVLIDGRFGGNVMSMTEAQNDFFGVSKATGDARNAGGVPVNAIKPDGTVVTNIPAEEYYKKVGGRDGITGEYVYKATNVSVREISVGYTFNPKKLPVFQTASISLIARNLFFIYKDAPFDPNIALSTGEGLQGIDIYGLPSTRSIGLNLNVTF</sequence>
<keyword evidence="4 7" id="KW-0812">Transmembrane</keyword>
<evidence type="ECO:0000313" key="10">
    <source>
        <dbReference type="EMBL" id="BFM41447.1"/>
    </source>
</evidence>
<dbReference type="InterPro" id="IPR012910">
    <property type="entry name" value="Plug_dom"/>
</dbReference>
<dbReference type="Gene3D" id="2.60.40.1120">
    <property type="entry name" value="Carboxypeptidase-like, regulatory domain"/>
    <property type="match status" value="1"/>
</dbReference>
<evidence type="ECO:0000256" key="2">
    <source>
        <dbReference type="ARBA" id="ARBA00022448"/>
    </source>
</evidence>
<evidence type="ECO:0000256" key="8">
    <source>
        <dbReference type="SAM" id="SignalP"/>
    </source>
</evidence>
<dbReference type="RefSeq" id="WP_369616721.1">
    <property type="nucleotide sequence ID" value="NZ_AP031573.1"/>
</dbReference>
<feature type="chain" id="PRO_5043434330" evidence="8">
    <location>
        <begin position="20"/>
        <end position="1010"/>
    </location>
</feature>
<name>A0AAT9GW66_9FLAO</name>
<comment type="subcellular location">
    <subcellularLocation>
        <location evidence="1 7">Cell outer membrane</location>
        <topology evidence="1 7">Multi-pass membrane protein</topology>
    </subcellularLocation>
</comment>
<dbReference type="InterPro" id="IPR008969">
    <property type="entry name" value="CarboxyPept-like_regulatory"/>
</dbReference>
<dbReference type="InterPro" id="IPR037066">
    <property type="entry name" value="Plug_dom_sf"/>
</dbReference>
<evidence type="ECO:0000256" key="4">
    <source>
        <dbReference type="ARBA" id="ARBA00022692"/>
    </source>
</evidence>
<comment type="similarity">
    <text evidence="7">Belongs to the TonB-dependent receptor family.</text>
</comment>
<keyword evidence="3 7" id="KW-1134">Transmembrane beta strand</keyword>
<keyword evidence="8" id="KW-0732">Signal</keyword>
<organism evidence="10">
    <name type="scientific">Flavobacterium sp. CFS9</name>
    <dbReference type="NCBI Taxonomy" id="3143118"/>
    <lineage>
        <taxon>Bacteria</taxon>
        <taxon>Pseudomonadati</taxon>
        <taxon>Bacteroidota</taxon>
        <taxon>Flavobacteriia</taxon>
        <taxon>Flavobacteriales</taxon>
        <taxon>Flavobacteriaceae</taxon>
        <taxon>Flavobacterium</taxon>
    </lineage>
</organism>
<keyword evidence="2 7" id="KW-0813">Transport</keyword>
<feature type="signal peptide" evidence="8">
    <location>
        <begin position="1"/>
        <end position="19"/>
    </location>
</feature>
<evidence type="ECO:0000256" key="7">
    <source>
        <dbReference type="PROSITE-ProRule" id="PRU01360"/>
    </source>
</evidence>
<dbReference type="GO" id="GO:0009279">
    <property type="term" value="C:cell outer membrane"/>
    <property type="evidence" value="ECO:0007669"/>
    <property type="project" value="UniProtKB-SubCell"/>
</dbReference>
<dbReference type="InterPro" id="IPR023996">
    <property type="entry name" value="TonB-dep_OMP_SusC/RagA"/>
</dbReference>
<dbReference type="NCBIfam" id="TIGR04056">
    <property type="entry name" value="OMP_RagA_SusC"/>
    <property type="match status" value="1"/>
</dbReference>
<dbReference type="AlphaFoldDB" id="A0AAT9GW66"/>
<dbReference type="SUPFAM" id="SSF49464">
    <property type="entry name" value="Carboxypeptidase regulatory domain-like"/>
    <property type="match status" value="1"/>
</dbReference>
<protein>
    <submittedName>
        <fullName evidence="10">TonB-dependent receptor</fullName>
    </submittedName>
</protein>
<keyword evidence="5 7" id="KW-0472">Membrane</keyword>
<dbReference type="Pfam" id="PF07715">
    <property type="entry name" value="Plug"/>
    <property type="match status" value="1"/>
</dbReference>
<keyword evidence="10" id="KW-0675">Receptor</keyword>
<dbReference type="Pfam" id="PF13715">
    <property type="entry name" value="CarbopepD_reg_2"/>
    <property type="match status" value="1"/>
</dbReference>
<dbReference type="Gene3D" id="2.40.170.20">
    <property type="entry name" value="TonB-dependent receptor, beta-barrel domain"/>
    <property type="match status" value="1"/>
</dbReference>
<keyword evidence="6 7" id="KW-0998">Cell outer membrane</keyword>
<dbReference type="Gene3D" id="2.170.130.10">
    <property type="entry name" value="TonB-dependent receptor, plug domain"/>
    <property type="match status" value="1"/>
</dbReference>
<evidence type="ECO:0000256" key="5">
    <source>
        <dbReference type="ARBA" id="ARBA00023136"/>
    </source>
</evidence>
<evidence type="ECO:0000256" key="6">
    <source>
        <dbReference type="ARBA" id="ARBA00023237"/>
    </source>
</evidence>
<gene>
    <name evidence="10" type="ORF">CFS9_00880</name>
</gene>
<evidence type="ECO:0000256" key="1">
    <source>
        <dbReference type="ARBA" id="ARBA00004571"/>
    </source>
</evidence>
<dbReference type="InterPro" id="IPR036942">
    <property type="entry name" value="Beta-barrel_TonB_sf"/>
</dbReference>
<reference evidence="10" key="1">
    <citation type="submission" date="2024-05" db="EMBL/GenBank/DDBJ databases">
        <title>Whole-Genome Sequence of CFS9, a Potential Fish Probiotic Isolated from the Body Surface of Silurus asotus.</title>
        <authorList>
            <person name="Kojima M."/>
            <person name="Tobioka K."/>
            <person name="Yokota K."/>
            <person name="Nakatani H."/>
            <person name="Hori K."/>
            <person name="Tamaru Y."/>
            <person name="Okazaki F."/>
        </authorList>
    </citation>
    <scope>NUCLEOTIDE SEQUENCE</scope>
    <source>
        <strain evidence="10">CFS9</strain>
    </source>
</reference>
<proteinExistence type="inferred from homology"/>
<evidence type="ECO:0000259" key="9">
    <source>
        <dbReference type="Pfam" id="PF07715"/>
    </source>
</evidence>
<feature type="domain" description="TonB-dependent receptor plug" evidence="9">
    <location>
        <begin position="115"/>
        <end position="242"/>
    </location>
</feature>